<comment type="similarity">
    <text evidence="2 9">Belongs to the RecN family.</text>
</comment>
<evidence type="ECO:0000256" key="9">
    <source>
        <dbReference type="PIRNR" id="PIRNR003128"/>
    </source>
</evidence>
<feature type="domain" description="RecF/RecN/SMC N-terminal" evidence="11">
    <location>
        <begin position="3"/>
        <end position="511"/>
    </location>
</feature>
<keyword evidence="5 9" id="KW-0227">DNA damage</keyword>
<keyword evidence="15" id="KW-1185">Reference proteome</keyword>
<dbReference type="InterPro" id="IPR027417">
    <property type="entry name" value="P-loop_NTPase"/>
</dbReference>
<dbReference type="FunFam" id="3.40.50.300:FF:000319">
    <property type="entry name" value="DNA repair protein RecN"/>
    <property type="match status" value="1"/>
</dbReference>
<evidence type="ECO:0000256" key="8">
    <source>
        <dbReference type="ARBA" id="ARBA00033408"/>
    </source>
</evidence>
<dbReference type="eggNOG" id="COG0497">
    <property type="taxonomic scope" value="Bacteria"/>
</dbReference>
<keyword evidence="10" id="KW-0175">Coiled coil</keyword>
<dbReference type="STRING" id="930.GCA_002079865_00591"/>
<evidence type="ECO:0000256" key="5">
    <source>
        <dbReference type="ARBA" id="ARBA00022763"/>
    </source>
</evidence>
<evidence type="ECO:0000256" key="6">
    <source>
        <dbReference type="ARBA" id="ARBA00022840"/>
    </source>
</evidence>
<evidence type="ECO:0000259" key="11">
    <source>
        <dbReference type="Pfam" id="PF02463"/>
    </source>
</evidence>
<dbReference type="RefSeq" id="WP_024893571.1">
    <property type="nucleotide sequence ID" value="NZ_LWRY01000028.1"/>
</dbReference>
<dbReference type="CDD" id="cd03241">
    <property type="entry name" value="ABC_RecN"/>
    <property type="match status" value="2"/>
</dbReference>
<evidence type="ECO:0000313" key="15">
    <source>
        <dbReference type="Proteomes" id="UP000095008"/>
    </source>
</evidence>
<dbReference type="GO" id="GO:0005524">
    <property type="term" value="F:ATP binding"/>
    <property type="evidence" value="ECO:0007669"/>
    <property type="project" value="UniProtKB-KW"/>
</dbReference>
<evidence type="ECO:0000256" key="2">
    <source>
        <dbReference type="ARBA" id="ARBA00009441"/>
    </source>
</evidence>
<evidence type="ECO:0000256" key="10">
    <source>
        <dbReference type="SAM" id="Coils"/>
    </source>
</evidence>
<evidence type="ECO:0000313" key="12">
    <source>
        <dbReference type="EMBL" id="OCX73159.1"/>
    </source>
</evidence>
<evidence type="ECO:0000313" key="13">
    <source>
        <dbReference type="EMBL" id="OCX74881.1"/>
    </source>
</evidence>
<gene>
    <name evidence="13" type="ORF">A6M23_04710</name>
    <name evidence="12" type="ORF">A6P07_08975</name>
</gene>
<feature type="coiled-coil region" evidence="10">
    <location>
        <begin position="211"/>
        <end position="238"/>
    </location>
</feature>
<evidence type="ECO:0000256" key="4">
    <source>
        <dbReference type="ARBA" id="ARBA00022741"/>
    </source>
</evidence>
<sequence length="559" mass="62400">MLLSLQVRNFALIDSVSIDFDAGLTVLTGETGAGKSILVDAIALLLGDKGHADSIRHGAEQAEISAEYALAPEHAARQWLRDQDMNADEPVCVLRRVLQRNGRSRAFINGCNVTLTQLREFGEFLIELLGQHEHQKLLHADRQLALLDRFAGLETRLDQVAEAHRLWREQTLRCQQLRTEQTRQNEQADWQRFQLQELEAAQLQEEEWESLRSEEQRLGAVEKLREHLQAALEALEGEAHPANRALAEAQRHLGVASQHDARLQENEALLNAALIQVEESISNVHSYLADLEADPERLEEIARRLQQLQDLQRKYHCDLPGLIAKRDTLRQELQGTENLESTLLAAEQALLKAKTTYIEHSHALTTARQARQQALADAVAEQIRQLGMPHAQVELRLSSHPEEEKFWRDSGWDQTEIWITANPGHPAQALARVASGGELSRISLALQVILAAPERIDTLIFDEVDVGIGGAVAERVGRLLRRLGAQQQVLCVTHLAQVAAQGHHHLHIEKQVQDGQTLSAITPLQAEQRQQEIARMLGGIDLNSAVFEAAATLLANVDA</sequence>
<dbReference type="GO" id="GO:0006310">
    <property type="term" value="P:DNA recombination"/>
    <property type="evidence" value="ECO:0007669"/>
    <property type="project" value="InterPro"/>
</dbReference>
<dbReference type="GO" id="GO:0006281">
    <property type="term" value="P:DNA repair"/>
    <property type="evidence" value="ECO:0007669"/>
    <property type="project" value="UniProtKB-KW"/>
</dbReference>
<evidence type="ECO:0000313" key="14">
    <source>
        <dbReference type="Proteomes" id="UP000094893"/>
    </source>
</evidence>
<dbReference type="Proteomes" id="UP000095008">
    <property type="component" value="Unassembled WGS sequence"/>
</dbReference>
<comment type="function">
    <text evidence="1 9">May be involved in recombinational repair of damaged DNA.</text>
</comment>
<proteinExistence type="inferred from homology"/>
<dbReference type="Gene3D" id="3.40.50.300">
    <property type="entry name" value="P-loop containing nucleotide triphosphate hydrolases"/>
    <property type="match status" value="2"/>
</dbReference>
<organism evidence="13 15">
    <name type="scientific">Acidithiobacillus thiooxidans</name>
    <name type="common">Thiobacillus thiooxidans</name>
    <dbReference type="NCBI Taxonomy" id="930"/>
    <lineage>
        <taxon>Bacteria</taxon>
        <taxon>Pseudomonadati</taxon>
        <taxon>Pseudomonadota</taxon>
        <taxon>Acidithiobacillia</taxon>
        <taxon>Acidithiobacillales</taxon>
        <taxon>Acidithiobacillaceae</taxon>
        <taxon>Acidithiobacillus</taxon>
    </lineage>
</organism>
<dbReference type="PANTHER" id="PTHR11059:SF0">
    <property type="entry name" value="DNA REPAIR PROTEIN RECN"/>
    <property type="match status" value="1"/>
</dbReference>
<dbReference type="InterPro" id="IPR004604">
    <property type="entry name" value="DNA_recomb/repair_RecN"/>
</dbReference>
<keyword evidence="7 9" id="KW-0234">DNA repair</keyword>
<dbReference type="GO" id="GO:0043590">
    <property type="term" value="C:bacterial nucleoid"/>
    <property type="evidence" value="ECO:0007669"/>
    <property type="project" value="TreeGrafter"/>
</dbReference>
<keyword evidence="6" id="KW-0067">ATP-binding</keyword>
<dbReference type="EMBL" id="LWRY01000028">
    <property type="protein sequence ID" value="OCX74881.1"/>
    <property type="molecule type" value="Genomic_DNA"/>
</dbReference>
<evidence type="ECO:0000256" key="3">
    <source>
        <dbReference type="ARBA" id="ARBA00021315"/>
    </source>
</evidence>
<dbReference type="Pfam" id="PF02463">
    <property type="entry name" value="SMC_N"/>
    <property type="match status" value="1"/>
</dbReference>
<dbReference type="OrthoDB" id="9806954at2"/>
<reference evidence="13 14" key="1">
    <citation type="journal article" date="2016" name="Int. J. Mol. Sci.">
        <title>Comparative genomics of the extreme acidophile Acidithiobacillus thiooxidans reveals intraspecific divergence and niche adaptation.</title>
        <authorList>
            <person name="Zhang X."/>
            <person name="Feng X."/>
            <person name="Tao J."/>
            <person name="Ma L."/>
            <person name="Xiao Y."/>
            <person name="Liang Y."/>
            <person name="Liu X."/>
            <person name="Yin H."/>
        </authorList>
    </citation>
    <scope>NUCLEOTIDE SEQUENCE [LARGE SCALE GENOMIC DNA]</scope>
    <source>
        <strain evidence="12 14">A02</strain>
        <strain evidence="13">DXS-W</strain>
    </source>
</reference>
<comment type="caution">
    <text evidence="13">The sequence shown here is derived from an EMBL/GenBank/DDBJ whole genome shotgun (WGS) entry which is preliminary data.</text>
</comment>
<dbReference type="NCBIfam" id="NF008121">
    <property type="entry name" value="PRK10869.1"/>
    <property type="match status" value="1"/>
</dbReference>
<dbReference type="AlphaFoldDB" id="A0A1C2IA64"/>
<dbReference type="EMBL" id="LWSA01000114">
    <property type="protein sequence ID" value="OCX73159.1"/>
    <property type="molecule type" value="Genomic_DNA"/>
</dbReference>
<accession>A0A1C2IA64</accession>
<evidence type="ECO:0000256" key="1">
    <source>
        <dbReference type="ARBA" id="ARBA00003618"/>
    </source>
</evidence>
<dbReference type="InterPro" id="IPR003395">
    <property type="entry name" value="RecF/RecN/SMC_N"/>
</dbReference>
<evidence type="ECO:0000256" key="7">
    <source>
        <dbReference type="ARBA" id="ARBA00023204"/>
    </source>
</evidence>
<protein>
    <recommendedName>
        <fullName evidence="3 9">DNA repair protein RecN</fullName>
    </recommendedName>
    <alternativeName>
        <fullName evidence="8 9">Recombination protein N</fullName>
    </alternativeName>
</protein>
<dbReference type="NCBIfam" id="TIGR00634">
    <property type="entry name" value="recN"/>
    <property type="match status" value="1"/>
</dbReference>
<dbReference type="Proteomes" id="UP000094893">
    <property type="component" value="Unassembled WGS sequence"/>
</dbReference>
<dbReference type="SUPFAM" id="SSF52540">
    <property type="entry name" value="P-loop containing nucleoside triphosphate hydrolases"/>
    <property type="match status" value="1"/>
</dbReference>
<keyword evidence="4" id="KW-0547">Nucleotide-binding</keyword>
<dbReference type="FunFam" id="3.40.50.300:FF:000356">
    <property type="entry name" value="DNA repair protein RecN"/>
    <property type="match status" value="1"/>
</dbReference>
<dbReference type="GO" id="GO:0009432">
    <property type="term" value="P:SOS response"/>
    <property type="evidence" value="ECO:0007669"/>
    <property type="project" value="TreeGrafter"/>
</dbReference>
<dbReference type="PANTHER" id="PTHR11059">
    <property type="entry name" value="DNA REPAIR PROTEIN RECN"/>
    <property type="match status" value="1"/>
</dbReference>
<dbReference type="PIRSF" id="PIRSF003128">
    <property type="entry name" value="RecN"/>
    <property type="match status" value="1"/>
</dbReference>
<name>A0A1C2IA64_ACITH</name>